<evidence type="ECO:0000313" key="2">
    <source>
        <dbReference type="Proteomes" id="UP001301958"/>
    </source>
</evidence>
<dbReference type="EMBL" id="MU865339">
    <property type="protein sequence ID" value="KAK4226938.1"/>
    <property type="molecule type" value="Genomic_DNA"/>
</dbReference>
<keyword evidence="2" id="KW-1185">Reference proteome</keyword>
<proteinExistence type="predicted"/>
<accession>A0AAN7GYA0</accession>
<evidence type="ECO:0000313" key="1">
    <source>
        <dbReference type="EMBL" id="KAK4226938.1"/>
    </source>
</evidence>
<dbReference type="Proteomes" id="UP001301958">
    <property type="component" value="Unassembled WGS sequence"/>
</dbReference>
<comment type="caution">
    <text evidence="1">The sequence shown here is derived from an EMBL/GenBank/DDBJ whole genome shotgun (WGS) entry which is preliminary data.</text>
</comment>
<gene>
    <name evidence="1" type="ORF">QBC38DRAFT_212131</name>
</gene>
<sequence length="215" mass="23929">MGDIKSDLRHYSLIPWGIQYTSVKRILKSHGVLTRSPSTTGNCHPMMEKQALMLEIGLIDVCFPIGLTPPSIIHHSDDCSWCCLWANQLLLSYSVMQDLGDMHGHARSHTPLPHTSTHILLLHFLATATIITPSSSNVICLIKQSRGDTVTAELVCPISLQHQASVDHRSMHKMEGSMNHIMSAVVVVVVHLPHLFSNIGRRGKPAQEFVHWLDI</sequence>
<dbReference type="AlphaFoldDB" id="A0AAN7GYA0"/>
<organism evidence="1 2">
    <name type="scientific">Podospora fimiseda</name>
    <dbReference type="NCBI Taxonomy" id="252190"/>
    <lineage>
        <taxon>Eukaryota</taxon>
        <taxon>Fungi</taxon>
        <taxon>Dikarya</taxon>
        <taxon>Ascomycota</taxon>
        <taxon>Pezizomycotina</taxon>
        <taxon>Sordariomycetes</taxon>
        <taxon>Sordariomycetidae</taxon>
        <taxon>Sordariales</taxon>
        <taxon>Podosporaceae</taxon>
        <taxon>Podospora</taxon>
    </lineage>
</organism>
<reference evidence="1" key="1">
    <citation type="journal article" date="2023" name="Mol. Phylogenet. Evol.">
        <title>Genome-scale phylogeny and comparative genomics of the fungal order Sordariales.</title>
        <authorList>
            <person name="Hensen N."/>
            <person name="Bonometti L."/>
            <person name="Westerberg I."/>
            <person name="Brannstrom I.O."/>
            <person name="Guillou S."/>
            <person name="Cros-Aarteil S."/>
            <person name="Calhoun S."/>
            <person name="Haridas S."/>
            <person name="Kuo A."/>
            <person name="Mondo S."/>
            <person name="Pangilinan J."/>
            <person name="Riley R."/>
            <person name="LaButti K."/>
            <person name="Andreopoulos B."/>
            <person name="Lipzen A."/>
            <person name="Chen C."/>
            <person name="Yan M."/>
            <person name="Daum C."/>
            <person name="Ng V."/>
            <person name="Clum A."/>
            <person name="Steindorff A."/>
            <person name="Ohm R.A."/>
            <person name="Martin F."/>
            <person name="Silar P."/>
            <person name="Natvig D.O."/>
            <person name="Lalanne C."/>
            <person name="Gautier V."/>
            <person name="Ament-Velasquez S.L."/>
            <person name="Kruys A."/>
            <person name="Hutchinson M.I."/>
            <person name="Powell A.J."/>
            <person name="Barry K."/>
            <person name="Miller A.N."/>
            <person name="Grigoriev I.V."/>
            <person name="Debuchy R."/>
            <person name="Gladieux P."/>
            <person name="Hiltunen Thoren M."/>
            <person name="Johannesson H."/>
        </authorList>
    </citation>
    <scope>NUCLEOTIDE SEQUENCE</scope>
    <source>
        <strain evidence="1">CBS 990.96</strain>
    </source>
</reference>
<reference evidence="1" key="2">
    <citation type="submission" date="2023-05" db="EMBL/GenBank/DDBJ databases">
        <authorList>
            <consortium name="Lawrence Berkeley National Laboratory"/>
            <person name="Steindorff A."/>
            <person name="Hensen N."/>
            <person name="Bonometti L."/>
            <person name="Westerberg I."/>
            <person name="Brannstrom I.O."/>
            <person name="Guillou S."/>
            <person name="Cros-Aarteil S."/>
            <person name="Calhoun S."/>
            <person name="Haridas S."/>
            <person name="Kuo A."/>
            <person name="Mondo S."/>
            <person name="Pangilinan J."/>
            <person name="Riley R."/>
            <person name="Labutti K."/>
            <person name="Andreopoulos B."/>
            <person name="Lipzen A."/>
            <person name="Chen C."/>
            <person name="Yanf M."/>
            <person name="Daum C."/>
            <person name="Ng V."/>
            <person name="Clum A."/>
            <person name="Ohm R."/>
            <person name="Martin F."/>
            <person name="Silar P."/>
            <person name="Natvig D."/>
            <person name="Lalanne C."/>
            <person name="Gautier V."/>
            <person name="Ament-Velasquez S.L."/>
            <person name="Kruys A."/>
            <person name="Hutchinson M.I."/>
            <person name="Powell A.J."/>
            <person name="Barry K."/>
            <person name="Miller A.N."/>
            <person name="Grigoriev I.V."/>
            <person name="Debuchy R."/>
            <person name="Gladieux P."/>
            <person name="Thoren M.H."/>
            <person name="Johannesson H."/>
        </authorList>
    </citation>
    <scope>NUCLEOTIDE SEQUENCE</scope>
    <source>
        <strain evidence="1">CBS 990.96</strain>
    </source>
</reference>
<name>A0AAN7GYA0_9PEZI</name>
<protein>
    <submittedName>
        <fullName evidence="1">Uncharacterized protein</fullName>
    </submittedName>
</protein>